<feature type="domain" description="PAS" evidence="6">
    <location>
        <begin position="336"/>
        <end position="406"/>
    </location>
</feature>
<dbReference type="GO" id="GO:0000155">
    <property type="term" value="F:phosphorelay sensor kinase activity"/>
    <property type="evidence" value="ECO:0007669"/>
    <property type="project" value="InterPro"/>
</dbReference>
<dbReference type="Gene3D" id="1.10.287.130">
    <property type="match status" value="1"/>
</dbReference>
<dbReference type="PROSITE" id="PS50112">
    <property type="entry name" value="PAS"/>
    <property type="match status" value="1"/>
</dbReference>
<dbReference type="InterPro" id="IPR035965">
    <property type="entry name" value="PAS-like_dom_sf"/>
</dbReference>
<evidence type="ECO:0000313" key="9">
    <source>
        <dbReference type="Proteomes" id="UP000565205"/>
    </source>
</evidence>
<dbReference type="NCBIfam" id="TIGR00229">
    <property type="entry name" value="sensory_box"/>
    <property type="match status" value="1"/>
</dbReference>
<dbReference type="InterPro" id="IPR013655">
    <property type="entry name" value="PAS_fold_3"/>
</dbReference>
<dbReference type="EC" id="2.7.13.3" evidence="2"/>
<feature type="domain" description="PAC" evidence="7">
    <location>
        <begin position="409"/>
        <end position="461"/>
    </location>
</feature>
<keyword evidence="4" id="KW-0808">Transferase</keyword>
<evidence type="ECO:0000256" key="5">
    <source>
        <dbReference type="ARBA" id="ARBA00022777"/>
    </source>
</evidence>
<accession>A0A850NP94</accession>
<keyword evidence="5" id="KW-0418">Kinase</keyword>
<dbReference type="FunFam" id="3.30.450.20:FF:000099">
    <property type="entry name" value="Sensory box sensor histidine kinase"/>
    <property type="match status" value="1"/>
</dbReference>
<protein>
    <recommendedName>
        <fullName evidence="2">histidine kinase</fullName>
        <ecNumber evidence="2">2.7.13.3</ecNumber>
    </recommendedName>
</protein>
<proteinExistence type="predicted"/>
<dbReference type="PROSITE" id="PS50113">
    <property type="entry name" value="PAC"/>
    <property type="match status" value="2"/>
</dbReference>
<dbReference type="InterPro" id="IPR001610">
    <property type="entry name" value="PAC"/>
</dbReference>
<evidence type="ECO:0000259" key="6">
    <source>
        <dbReference type="PROSITE" id="PS50112"/>
    </source>
</evidence>
<reference evidence="8 9" key="1">
    <citation type="submission" date="2020-06" db="EMBL/GenBank/DDBJ databases">
        <title>Description of novel acetic acid bacteria.</title>
        <authorList>
            <person name="Sombolestani A."/>
        </authorList>
    </citation>
    <scope>NUCLEOTIDE SEQUENCE [LARGE SCALE GENOMIC DNA]</scope>
    <source>
        <strain evidence="8 9">LMG 26838</strain>
    </source>
</reference>
<dbReference type="SMART" id="SM00091">
    <property type="entry name" value="PAS"/>
    <property type="match status" value="2"/>
</dbReference>
<dbReference type="InterPro" id="IPR000700">
    <property type="entry name" value="PAS-assoc_C"/>
</dbReference>
<dbReference type="InterPro" id="IPR013656">
    <property type="entry name" value="PAS_4"/>
</dbReference>
<dbReference type="InterPro" id="IPR000014">
    <property type="entry name" value="PAS"/>
</dbReference>
<dbReference type="Proteomes" id="UP000565205">
    <property type="component" value="Unassembled WGS sequence"/>
</dbReference>
<evidence type="ECO:0000256" key="1">
    <source>
        <dbReference type="ARBA" id="ARBA00000085"/>
    </source>
</evidence>
<dbReference type="InterPro" id="IPR052162">
    <property type="entry name" value="Sensor_kinase/Photoreceptor"/>
</dbReference>
<evidence type="ECO:0000256" key="2">
    <source>
        <dbReference type="ARBA" id="ARBA00012438"/>
    </source>
</evidence>
<sequence>MPEPARLPAYLPADVAQFVTDRLADGSYGDLDSLLAAALKRLRETETAAAAWPPGDSSCAALARGHDWSASALGPIGCWPPALGTTVSNVVNSPVAKFLVWGVDDPVLLYNDFFAALAGGRHPAAFGATIGTVWPELAELFAGLRERSLAGEALLLREHALMLDRERAPEGSVCDLFFTPIYTAPGRIGGVMCTVLDITERVRAQKILTRRGAELQAMADVLPYLVIRVDRTHRYRFVNAYGAAWYGIDADRLIGMQVEDVIGKTAFKERRVLADRAMAGETVVTRAVLPDHTGRRRRLELHFMPSYDEAGRIDGAHVLAVDIEDTLRVLEEEHRDNTRFRTAMRAMHGVLWTNTADGRMLGEQPAWAQLTGQSFEQYQGYGWADAVHPDDAQPTIEAWERAVTARSMFVFEHRIRDHRGGWRTFLVRSLPILDDAGAIVEWVGVHTDITEQRRAEAALREVNETLEARVLTEIERRRGAEATLAHAQRLETIGQLSGGVAHDFNNLLQVIAGNLELLSHDIAGNPRAERRVANALAGVARGSRLSAQLL</sequence>
<dbReference type="Pfam" id="PF08448">
    <property type="entry name" value="PAS_4"/>
    <property type="match status" value="2"/>
</dbReference>
<dbReference type="AlphaFoldDB" id="A0A850NP94"/>
<evidence type="ECO:0000313" key="8">
    <source>
        <dbReference type="EMBL" id="NVN30734.1"/>
    </source>
</evidence>
<dbReference type="PANTHER" id="PTHR43304:SF1">
    <property type="entry name" value="PAC DOMAIN-CONTAINING PROTEIN"/>
    <property type="match status" value="1"/>
</dbReference>
<evidence type="ECO:0000259" key="7">
    <source>
        <dbReference type="PROSITE" id="PS50113"/>
    </source>
</evidence>
<dbReference type="InterPro" id="IPR003661">
    <property type="entry name" value="HisK_dim/P_dom"/>
</dbReference>
<dbReference type="SUPFAM" id="SSF47384">
    <property type="entry name" value="Homodimeric domain of signal transducing histidine kinase"/>
    <property type="match status" value="1"/>
</dbReference>
<dbReference type="CDD" id="cd00082">
    <property type="entry name" value="HisKA"/>
    <property type="match status" value="1"/>
</dbReference>
<name>A0A850NP94_9PROT</name>
<dbReference type="CDD" id="cd00130">
    <property type="entry name" value="PAS"/>
    <property type="match status" value="2"/>
</dbReference>
<dbReference type="InterPro" id="IPR036097">
    <property type="entry name" value="HisK_dim/P_sf"/>
</dbReference>
<dbReference type="EMBL" id="JABXXQ010000208">
    <property type="protein sequence ID" value="NVN30734.1"/>
    <property type="molecule type" value="Genomic_DNA"/>
</dbReference>
<gene>
    <name evidence="8" type="ORF">HUK83_10375</name>
</gene>
<evidence type="ECO:0000256" key="4">
    <source>
        <dbReference type="ARBA" id="ARBA00022679"/>
    </source>
</evidence>
<feature type="non-terminal residue" evidence="8">
    <location>
        <position position="550"/>
    </location>
</feature>
<dbReference type="SUPFAM" id="SSF55785">
    <property type="entry name" value="PYP-like sensor domain (PAS domain)"/>
    <property type="match status" value="3"/>
</dbReference>
<comment type="caution">
    <text evidence="8">The sequence shown here is derived from an EMBL/GenBank/DDBJ whole genome shotgun (WGS) entry which is preliminary data.</text>
</comment>
<evidence type="ECO:0000256" key="3">
    <source>
        <dbReference type="ARBA" id="ARBA00022553"/>
    </source>
</evidence>
<comment type="catalytic activity">
    <reaction evidence="1">
        <text>ATP + protein L-histidine = ADP + protein N-phospho-L-histidine.</text>
        <dbReference type="EC" id="2.7.13.3"/>
    </reaction>
</comment>
<dbReference type="RefSeq" id="WP_176624509.1">
    <property type="nucleotide sequence ID" value="NZ_JABXXQ010000208.1"/>
</dbReference>
<keyword evidence="3" id="KW-0597">Phosphoprotein</keyword>
<dbReference type="Gene3D" id="3.30.450.20">
    <property type="entry name" value="PAS domain"/>
    <property type="match status" value="3"/>
</dbReference>
<dbReference type="Pfam" id="PF08447">
    <property type="entry name" value="PAS_3"/>
    <property type="match status" value="1"/>
</dbReference>
<feature type="domain" description="PAC" evidence="7">
    <location>
        <begin position="157"/>
        <end position="210"/>
    </location>
</feature>
<organism evidence="8 9">
    <name type="scientific">Endobacter medicaginis</name>
    <dbReference type="NCBI Taxonomy" id="1181271"/>
    <lineage>
        <taxon>Bacteria</taxon>
        <taxon>Pseudomonadati</taxon>
        <taxon>Pseudomonadota</taxon>
        <taxon>Alphaproteobacteria</taxon>
        <taxon>Acetobacterales</taxon>
        <taxon>Acetobacteraceae</taxon>
        <taxon>Endobacter</taxon>
    </lineage>
</organism>
<dbReference type="PANTHER" id="PTHR43304">
    <property type="entry name" value="PHYTOCHROME-LIKE PROTEIN CPH1"/>
    <property type="match status" value="1"/>
</dbReference>
<dbReference type="SMART" id="SM00086">
    <property type="entry name" value="PAC"/>
    <property type="match status" value="3"/>
</dbReference>